<dbReference type="InterPro" id="IPR000048">
    <property type="entry name" value="IQ_motif_EF-hand-BS"/>
</dbReference>
<name>A0ABC8RR75_9AQUA</name>
<dbReference type="Pfam" id="PF00612">
    <property type="entry name" value="IQ"/>
    <property type="match status" value="1"/>
</dbReference>
<dbReference type="Pfam" id="PF13178">
    <property type="entry name" value="DUF4005"/>
    <property type="match status" value="1"/>
</dbReference>
<dbReference type="InterPro" id="IPR025064">
    <property type="entry name" value="DUF4005"/>
</dbReference>
<dbReference type="SMART" id="SM00015">
    <property type="entry name" value="IQ"/>
    <property type="match status" value="1"/>
</dbReference>
<accession>A0ABC8RR75</accession>
<dbReference type="EMBL" id="CAUOFW020001691">
    <property type="protein sequence ID" value="CAK9147501.1"/>
    <property type="molecule type" value="Genomic_DNA"/>
</dbReference>
<evidence type="ECO:0000256" key="1">
    <source>
        <dbReference type="ARBA" id="ARBA00022860"/>
    </source>
</evidence>
<comment type="function">
    <text evidence="4">May be involved in cooperative interactions with calmodulins or calmodulin-like proteins. Recruits calmodulin proteins to microtubules, thus being a potential scaffold in cellular signaling and trafficking. May associate with nucleic acids and regulate gene expression at the transcriptional or post-transcriptional level.</text>
</comment>
<proteinExistence type="inferred from homology"/>
<dbReference type="PANTHER" id="PTHR32295:SF41">
    <property type="entry name" value="PROTEIN IQ-DOMAIN 11"/>
    <property type="match status" value="1"/>
</dbReference>
<sequence length="464" mass="53173">MARKKCLFNLLKRLFLSDTRSKSLKDKRRRWVFQKLKIIKSAPLSNSAPPPPSSSSSSLAPPSPHPSPSRERAVREAEEEQSTAQIATEVVCHFHQCEQEQQQFSVINLQGNASLLSNQCERVIRDLAAIKIQSAYRGYLARKALRALKGLVRLQAIIRGRAVRRHAISTLKCLQSIVNIQSQVCARRFQKVEDTLHCHENKELQDFRDKDIKIDSNSQRRWDDSTLSKEEENALFLSKREAVLKRERINEYLFRHRRSTESEQTKVDERWKNWLEQWVESQFTKKEDMENLGTVFPSNARTTEEFGGRQLKLRNIQKQYQMAVMDSPKQIPRRSFHHRKQCFFVDDNWNTGSSPIPTYMAATESAKAKARSLSSPRVRGPISIDSPYKHKLSPISSINSEVTSSSKIGYPSGGFSQKSPCLKGHPSPVKSKRISKDLSLDSDCSLPNWDRLGVSRSGRRNNLL</sequence>
<evidence type="ECO:0000259" key="6">
    <source>
        <dbReference type="Pfam" id="PF13178"/>
    </source>
</evidence>
<dbReference type="Gene3D" id="1.20.5.190">
    <property type="match status" value="1"/>
</dbReference>
<keyword evidence="8" id="KW-1185">Reference proteome</keyword>
<dbReference type="AlphaFoldDB" id="A0ABC8RR75"/>
<dbReference type="Proteomes" id="UP001642360">
    <property type="component" value="Unassembled WGS sequence"/>
</dbReference>
<dbReference type="InterPro" id="IPR027417">
    <property type="entry name" value="P-loop_NTPase"/>
</dbReference>
<evidence type="ECO:0000256" key="3">
    <source>
        <dbReference type="ARBA" id="ARBA00024378"/>
    </source>
</evidence>
<evidence type="ECO:0000256" key="2">
    <source>
        <dbReference type="ARBA" id="ARBA00024341"/>
    </source>
</evidence>
<dbReference type="GO" id="GO:0005516">
    <property type="term" value="F:calmodulin binding"/>
    <property type="evidence" value="ECO:0007669"/>
    <property type="project" value="UniProtKB-KW"/>
</dbReference>
<gene>
    <name evidence="7" type="ORF">ILEXP_LOCUS15406</name>
</gene>
<reference evidence="7 8" key="1">
    <citation type="submission" date="2024-02" db="EMBL/GenBank/DDBJ databases">
        <authorList>
            <person name="Vignale AGUSTIN F."/>
            <person name="Sosa J E."/>
            <person name="Modenutti C."/>
        </authorList>
    </citation>
    <scope>NUCLEOTIDE SEQUENCE [LARGE SCALE GENOMIC DNA]</scope>
</reference>
<protein>
    <recommendedName>
        <fullName evidence="6">DUF4005 domain-containing protein</fullName>
    </recommendedName>
</protein>
<evidence type="ECO:0000256" key="5">
    <source>
        <dbReference type="SAM" id="MobiDB-lite"/>
    </source>
</evidence>
<dbReference type="PANTHER" id="PTHR32295">
    <property type="entry name" value="IQ-DOMAIN 5-RELATED"/>
    <property type="match status" value="1"/>
</dbReference>
<evidence type="ECO:0000313" key="8">
    <source>
        <dbReference type="Proteomes" id="UP001642360"/>
    </source>
</evidence>
<feature type="region of interest" description="Disordered" evidence="5">
    <location>
        <begin position="415"/>
        <end position="434"/>
    </location>
</feature>
<dbReference type="PROSITE" id="PS50096">
    <property type="entry name" value="IQ"/>
    <property type="match status" value="2"/>
</dbReference>
<feature type="domain" description="DUF4005" evidence="6">
    <location>
        <begin position="353"/>
        <end position="389"/>
    </location>
</feature>
<comment type="subunit">
    <text evidence="3">Binds to multiple calmodulin (CaM) in the presence of Ca(2+) and CaM-like proteins.</text>
</comment>
<comment type="caution">
    <text evidence="7">The sequence shown here is derived from an EMBL/GenBank/DDBJ whole genome shotgun (WGS) entry which is preliminary data.</text>
</comment>
<organism evidence="7 8">
    <name type="scientific">Ilex paraguariensis</name>
    <name type="common">yerba mate</name>
    <dbReference type="NCBI Taxonomy" id="185542"/>
    <lineage>
        <taxon>Eukaryota</taxon>
        <taxon>Viridiplantae</taxon>
        <taxon>Streptophyta</taxon>
        <taxon>Embryophyta</taxon>
        <taxon>Tracheophyta</taxon>
        <taxon>Spermatophyta</taxon>
        <taxon>Magnoliopsida</taxon>
        <taxon>eudicotyledons</taxon>
        <taxon>Gunneridae</taxon>
        <taxon>Pentapetalae</taxon>
        <taxon>asterids</taxon>
        <taxon>campanulids</taxon>
        <taxon>Aquifoliales</taxon>
        <taxon>Aquifoliaceae</taxon>
        <taxon>Ilex</taxon>
    </lineage>
</organism>
<comment type="similarity">
    <text evidence="2">Belongs to the IQD family.</text>
</comment>
<dbReference type="CDD" id="cd23767">
    <property type="entry name" value="IQCD"/>
    <property type="match status" value="1"/>
</dbReference>
<keyword evidence="1" id="KW-0112">Calmodulin-binding</keyword>
<dbReference type="SUPFAM" id="SSF52540">
    <property type="entry name" value="P-loop containing nucleoside triphosphate hydrolases"/>
    <property type="match status" value="1"/>
</dbReference>
<evidence type="ECO:0000313" key="7">
    <source>
        <dbReference type="EMBL" id="CAK9147501.1"/>
    </source>
</evidence>
<evidence type="ECO:0000256" key="4">
    <source>
        <dbReference type="ARBA" id="ARBA00045534"/>
    </source>
</evidence>
<feature type="region of interest" description="Disordered" evidence="5">
    <location>
        <begin position="42"/>
        <end position="79"/>
    </location>
</feature>